<gene>
    <name evidence="1" type="ordered locus">MYPE4250</name>
</gene>
<protein>
    <submittedName>
        <fullName evidence="1">Uncharacterized protein</fullName>
    </submittedName>
</protein>
<dbReference type="Gene3D" id="3.40.50.300">
    <property type="entry name" value="P-loop containing nucleotide triphosphate hydrolases"/>
    <property type="match status" value="1"/>
</dbReference>
<dbReference type="RefSeq" id="WP_011077249.1">
    <property type="nucleotide sequence ID" value="NC_004432.1"/>
</dbReference>
<dbReference type="InParanoid" id="Q8EVY4"/>
<reference evidence="1 2" key="1">
    <citation type="journal article" date="2002" name="Nucleic Acids Res.">
        <title>The complete genomic sequence of Mycoplasma penetrans, an intracellular bacterial pathogen in humans.</title>
        <authorList>
            <person name="Sasaki Y."/>
            <person name="Ishikawa J."/>
            <person name="Yamashita A."/>
            <person name="Oshima K."/>
            <person name="Kenri T."/>
            <person name="Furuya K."/>
            <person name="Yoshino C."/>
            <person name="Horino A."/>
            <person name="Shiba T."/>
            <person name="Sasaki T."/>
            <person name="Hattori M."/>
        </authorList>
    </citation>
    <scope>NUCLEOTIDE SEQUENCE [LARGE SCALE GENOMIC DNA]</scope>
    <source>
        <strain evidence="1 2">HF-2</strain>
    </source>
</reference>
<dbReference type="AlphaFoldDB" id="Q8EVY4"/>
<dbReference type="KEGG" id="mpe:MYPE4250"/>
<keyword evidence="2" id="KW-1185">Reference proteome</keyword>
<evidence type="ECO:0000313" key="2">
    <source>
        <dbReference type="Proteomes" id="UP000002522"/>
    </source>
</evidence>
<dbReference type="Proteomes" id="UP000002522">
    <property type="component" value="Chromosome"/>
</dbReference>
<organism evidence="1 2">
    <name type="scientific">Malacoplasma penetrans (strain HF-2)</name>
    <name type="common">Mycoplasma penetrans</name>
    <dbReference type="NCBI Taxonomy" id="272633"/>
    <lineage>
        <taxon>Bacteria</taxon>
        <taxon>Bacillati</taxon>
        <taxon>Mycoplasmatota</taxon>
        <taxon>Mycoplasmoidales</taxon>
        <taxon>Mycoplasmoidaceae</taxon>
        <taxon>Malacoplasma</taxon>
    </lineage>
</organism>
<dbReference type="SUPFAM" id="SSF52540">
    <property type="entry name" value="P-loop containing nucleoside triphosphate hydrolases"/>
    <property type="match status" value="1"/>
</dbReference>
<dbReference type="HOGENOM" id="CLU_520561_0_0_14"/>
<proteinExistence type="predicted"/>
<dbReference type="InterPro" id="IPR027417">
    <property type="entry name" value="P-loop_NTPase"/>
</dbReference>
<dbReference type="EMBL" id="BA000026">
    <property type="protein sequence ID" value="BAC44215.1"/>
    <property type="molecule type" value="Genomic_DNA"/>
</dbReference>
<name>Q8EVY4_MALP2</name>
<dbReference type="STRING" id="272633.gene:10731541"/>
<evidence type="ECO:0000313" key="1">
    <source>
        <dbReference type="EMBL" id="BAC44215.1"/>
    </source>
</evidence>
<sequence>MIKSVKIKNSSSFFKEQKVEFFNSYDDPNKSLNYIFGLSSSGKSSLFNLLKATIYYIRRWITFFKGDMFSIKKTFNLQSYFNPNINSTEIGMDNESCIEIIFANAEWEYKYELRFCEFACNLEHFSYRNQNSNSEWITIFNKALLSVEEINQQYETIFNYEVNSKELGLDFEVNLAKKELNDSVFMHILSLCKNNNIKPIVNIIENIVFFETKNFHSLNNFLLPYSFFLNNKKEILEGLNNMEMEYSDIALNNFNKITGAYELNLFLNTYDNSKKVRYISSSQLSKGELKLLILSYLYERYKNQNKIIIVDEFSSTIKYSNFLSIQEFLKRVLTSNNKFQFISWNNEYFEETKQHFDENMNIFNIVKSKNYESEIKQISKDDIEKELKEKEVEKLKTMLNVELLKESNLAKNNSEFEYLKDKNDQVEEIEINESEELEESYEEEPSKELDSSIMDLVNELQDEEFIDDEEELSEDEIARMSKQETSDDDLFELEQFNASFIFPKTSASQWKEELEHEKEKEEE</sequence>
<accession>Q8EVY4</accession>